<dbReference type="InterPro" id="IPR018389">
    <property type="entry name" value="DctP_fam"/>
</dbReference>
<evidence type="ECO:0000313" key="6">
    <source>
        <dbReference type="EMBL" id="TXJ33243.1"/>
    </source>
</evidence>
<dbReference type="GO" id="GO:0055085">
    <property type="term" value="P:transmembrane transport"/>
    <property type="evidence" value="ECO:0007669"/>
    <property type="project" value="InterPro"/>
</dbReference>
<evidence type="ECO:0000313" key="10">
    <source>
        <dbReference type="Proteomes" id="UP000325013"/>
    </source>
</evidence>
<feature type="chain" id="PRO_5044619418" evidence="4">
    <location>
        <begin position="21"/>
        <end position="339"/>
    </location>
</feature>
<evidence type="ECO:0000256" key="4">
    <source>
        <dbReference type="SAM" id="SignalP"/>
    </source>
</evidence>
<dbReference type="InterPro" id="IPR038404">
    <property type="entry name" value="TRAP_DctP_sf"/>
</dbReference>
<keyword evidence="3 4" id="KW-0732">Signal</keyword>
<evidence type="ECO:0000313" key="8">
    <source>
        <dbReference type="Proteomes" id="UP000322659"/>
    </source>
</evidence>
<dbReference type="Proteomes" id="UP000322659">
    <property type="component" value="Unassembled WGS sequence"/>
</dbReference>
<keyword evidence="8" id="KW-1185">Reference proteome</keyword>
<name>A0A5C8DEH2_9SPIR</name>
<dbReference type="PANTHER" id="PTHR33376">
    <property type="match status" value="1"/>
</dbReference>
<proteinExistence type="inferred from homology"/>
<dbReference type="PIRSF" id="PIRSF006470">
    <property type="entry name" value="DctB"/>
    <property type="match status" value="1"/>
</dbReference>
<dbReference type="PROSITE" id="PS51257">
    <property type="entry name" value="PROKAR_LIPOPROTEIN"/>
    <property type="match status" value="1"/>
</dbReference>
<evidence type="ECO:0000256" key="3">
    <source>
        <dbReference type="ARBA" id="ARBA00022729"/>
    </source>
</evidence>
<dbReference type="GO" id="GO:0030288">
    <property type="term" value="C:outer membrane-bounded periplasmic space"/>
    <property type="evidence" value="ECO:0007669"/>
    <property type="project" value="InterPro"/>
</dbReference>
<evidence type="ECO:0000256" key="2">
    <source>
        <dbReference type="ARBA" id="ARBA00022448"/>
    </source>
</evidence>
<dbReference type="EMBL" id="SAXZ01000009">
    <property type="protein sequence ID" value="TXJ33243.1"/>
    <property type="molecule type" value="Genomic_DNA"/>
</dbReference>
<organism evidence="7 10">
    <name type="scientific">Brachyspira aalborgi</name>
    <dbReference type="NCBI Taxonomy" id="29522"/>
    <lineage>
        <taxon>Bacteria</taxon>
        <taxon>Pseudomonadati</taxon>
        <taxon>Spirochaetota</taxon>
        <taxon>Spirochaetia</taxon>
        <taxon>Brachyspirales</taxon>
        <taxon>Brachyspiraceae</taxon>
        <taxon>Brachyspira</taxon>
    </lineage>
</organism>
<dbReference type="NCBIfam" id="TIGR00787">
    <property type="entry name" value="dctP"/>
    <property type="match status" value="1"/>
</dbReference>
<evidence type="ECO:0000313" key="5">
    <source>
        <dbReference type="EMBL" id="TXJ26847.1"/>
    </source>
</evidence>
<evidence type="ECO:0000313" key="7">
    <source>
        <dbReference type="EMBL" id="TXJ55854.1"/>
    </source>
</evidence>
<sequence>MKKVVLFTFIVFVSMFVAIAVSCSKGGDEEKSYEFSVHHSGSSSHPYQLGAEYFDKKLQEYSKGSMKLAIYPANQLAAGSKSVEGTALGTIDIFIENPSSVGNVVTSFEALNLPYLFDSAEQAFAVMDSEECKIFYDACEEAGIKLLGYWYNGWRNVSNGKRPIKKVEDLKGLSIRIAESQVFSDMMEALGMQPVPLANSEIFTALQMKTVDGQENPQNNYINNKYFEVNRYFSMTRHVFSVEPVGMNLALYNELSEEQKNELQKAFDDSSIYQRQVAQETEEQQLEKVLSEGADIVVSYIDDLSPFKKAVAGVYDKYRNTDLKPYIDAVEKAKSKVSK</sequence>
<dbReference type="Proteomes" id="UP000325013">
    <property type="component" value="Unassembled WGS sequence"/>
</dbReference>
<gene>
    <name evidence="7" type="ORF">EPJ67_09845</name>
    <name evidence="6" type="ORF">EPJ71_03165</name>
    <name evidence="5" type="ORF">EPJ73_03405</name>
</gene>
<protein>
    <submittedName>
        <fullName evidence="7">TRAP transporter substrate-binding protein</fullName>
    </submittedName>
</protein>
<keyword evidence="2" id="KW-0813">Transport</keyword>
<feature type="signal peptide" evidence="4">
    <location>
        <begin position="1"/>
        <end position="20"/>
    </location>
</feature>
<dbReference type="OrthoDB" id="89872at2"/>
<reference evidence="8 9" key="1">
    <citation type="journal article" date="1992" name="Lakartidningen">
        <title>[Penicillin V and not amoxicillin is the first choice preparation in acute otitis].</title>
        <authorList>
            <person name="Kamme C."/>
            <person name="Lundgren K."/>
            <person name="Prellner K."/>
        </authorList>
    </citation>
    <scope>NUCLEOTIDE SEQUENCE [LARGE SCALE GENOMIC DNA]</scope>
    <source>
        <strain evidence="7 10">PC2777IV</strain>
        <strain evidence="5 9">PC4597II</strain>
        <strain evidence="6 8">PC5099IV</strain>
    </source>
</reference>
<dbReference type="NCBIfam" id="NF037995">
    <property type="entry name" value="TRAP_S1"/>
    <property type="match status" value="1"/>
</dbReference>
<dbReference type="Proteomes" id="UP000324336">
    <property type="component" value="Unassembled WGS sequence"/>
</dbReference>
<dbReference type="EMBL" id="SAYJ01000018">
    <property type="protein sequence ID" value="TXJ55854.1"/>
    <property type="molecule type" value="Genomic_DNA"/>
</dbReference>
<evidence type="ECO:0000313" key="9">
    <source>
        <dbReference type="Proteomes" id="UP000324336"/>
    </source>
</evidence>
<dbReference type="Pfam" id="PF03480">
    <property type="entry name" value="DctP"/>
    <property type="match status" value="1"/>
</dbReference>
<dbReference type="RefSeq" id="WP_021959057.1">
    <property type="nucleotide sequence ID" value="NZ_SAXV01000010.1"/>
</dbReference>
<dbReference type="EMBL" id="SAYA01000012">
    <property type="protein sequence ID" value="TXJ26847.1"/>
    <property type="molecule type" value="Genomic_DNA"/>
</dbReference>
<evidence type="ECO:0000256" key="1">
    <source>
        <dbReference type="ARBA" id="ARBA00009023"/>
    </source>
</evidence>
<dbReference type="Gene3D" id="3.40.190.170">
    <property type="entry name" value="Bacterial extracellular solute-binding protein, family 7"/>
    <property type="match status" value="1"/>
</dbReference>
<comment type="caution">
    <text evidence="7">The sequence shown here is derived from an EMBL/GenBank/DDBJ whole genome shotgun (WGS) entry which is preliminary data.</text>
</comment>
<comment type="similarity">
    <text evidence="1">Belongs to the bacterial solute-binding protein 7 family.</text>
</comment>
<dbReference type="InterPro" id="IPR004682">
    <property type="entry name" value="TRAP_DctP"/>
</dbReference>
<reference evidence="7" key="2">
    <citation type="submission" date="2019-01" db="EMBL/GenBank/DDBJ databases">
        <authorList>
            <person name="Thorell K."/>
        </authorList>
    </citation>
    <scope>NUCLEOTIDE SEQUENCE</scope>
    <source>
        <strain evidence="7">PC2777IV</strain>
        <strain evidence="5">PC4597II</strain>
        <strain evidence="6">PC5099IV</strain>
    </source>
</reference>
<dbReference type="PANTHER" id="PTHR33376:SF7">
    <property type="entry name" value="C4-DICARBOXYLATE-BINDING PROTEIN DCTB"/>
    <property type="match status" value="1"/>
</dbReference>
<accession>A0A5C8DEH2</accession>
<dbReference type="AlphaFoldDB" id="A0A5C8DEH2"/>
<dbReference type="CDD" id="cd13603">
    <property type="entry name" value="PBP2_TRAP_Siap_TeaA_like"/>
    <property type="match status" value="1"/>
</dbReference>